<dbReference type="SUPFAM" id="SSF46894">
    <property type="entry name" value="C-terminal effector domain of the bipartite response regulators"/>
    <property type="match status" value="1"/>
</dbReference>
<dbReference type="Proteomes" id="UP001553843">
    <property type="component" value="Unassembled WGS sequence"/>
</dbReference>
<feature type="domain" description="Response regulatory" evidence="5">
    <location>
        <begin position="13"/>
        <end position="129"/>
    </location>
</feature>
<sequence length="211" mass="22281">MNPQGAGTTSAVRIVVVDDHRMVLGSLAAALHATEGFEVVAAVSRSEDVVPAVVRHRPTVVLLDYGLPGRDGLALLGDIRTAHPACRVAMMTAMRQRSVVRDAIARGALAVMSKSAPLSQLITTLRGVAAGQLTLDEEVLPWVTQGSDCLLSERERDVLRVVATGASIGEIAAELNLAQGTVRNVASSAIKKLGARNRYDATRIAAEQGWL</sequence>
<dbReference type="EMBL" id="JBEYRS010000014">
    <property type="protein sequence ID" value="MEW2366006.1"/>
    <property type="molecule type" value="Genomic_DNA"/>
</dbReference>
<evidence type="ECO:0000256" key="1">
    <source>
        <dbReference type="ARBA" id="ARBA00022553"/>
    </source>
</evidence>
<feature type="modified residue" description="4-aspartylphosphate" evidence="3">
    <location>
        <position position="64"/>
    </location>
</feature>
<accession>A0ABV3M459</accession>
<name>A0ABV3M459_9ACTN</name>
<proteinExistence type="predicted"/>
<dbReference type="PANTHER" id="PTHR43214">
    <property type="entry name" value="TWO-COMPONENT RESPONSE REGULATOR"/>
    <property type="match status" value="1"/>
</dbReference>
<dbReference type="PRINTS" id="PR00038">
    <property type="entry name" value="HTHLUXR"/>
</dbReference>
<dbReference type="Gene3D" id="1.10.10.10">
    <property type="entry name" value="Winged helix-like DNA-binding domain superfamily/Winged helix DNA-binding domain"/>
    <property type="match status" value="1"/>
</dbReference>
<evidence type="ECO:0000259" key="4">
    <source>
        <dbReference type="PROSITE" id="PS50043"/>
    </source>
</evidence>
<dbReference type="CDD" id="cd17535">
    <property type="entry name" value="REC_NarL-like"/>
    <property type="match status" value="1"/>
</dbReference>
<evidence type="ECO:0000256" key="3">
    <source>
        <dbReference type="PROSITE-ProRule" id="PRU00169"/>
    </source>
</evidence>
<feature type="domain" description="HTH luxR-type" evidence="4">
    <location>
        <begin position="144"/>
        <end position="209"/>
    </location>
</feature>
<keyword evidence="1 3" id="KW-0597">Phosphoprotein</keyword>
<comment type="caution">
    <text evidence="6">The sequence shown here is derived from an EMBL/GenBank/DDBJ whole genome shotgun (WGS) entry which is preliminary data.</text>
</comment>
<dbReference type="Gene3D" id="3.40.50.2300">
    <property type="match status" value="1"/>
</dbReference>
<gene>
    <name evidence="6" type="ORF">AB0887_29180</name>
</gene>
<dbReference type="Pfam" id="PF00072">
    <property type="entry name" value="Response_reg"/>
    <property type="match status" value="1"/>
</dbReference>
<dbReference type="RefSeq" id="WP_359782766.1">
    <property type="nucleotide sequence ID" value="NZ_JBEYRR010000012.1"/>
</dbReference>
<dbReference type="CDD" id="cd06170">
    <property type="entry name" value="LuxR_C_like"/>
    <property type="match status" value="1"/>
</dbReference>
<dbReference type="InterPro" id="IPR011006">
    <property type="entry name" value="CheY-like_superfamily"/>
</dbReference>
<dbReference type="Pfam" id="PF00196">
    <property type="entry name" value="GerE"/>
    <property type="match status" value="1"/>
</dbReference>
<dbReference type="InterPro" id="IPR016032">
    <property type="entry name" value="Sig_transdc_resp-reg_C-effctor"/>
</dbReference>
<dbReference type="InterPro" id="IPR036388">
    <property type="entry name" value="WH-like_DNA-bd_sf"/>
</dbReference>
<protein>
    <submittedName>
        <fullName evidence="6">Response regulator transcription factor</fullName>
    </submittedName>
</protein>
<keyword evidence="7" id="KW-1185">Reference proteome</keyword>
<dbReference type="PROSITE" id="PS50110">
    <property type="entry name" value="RESPONSE_REGULATORY"/>
    <property type="match status" value="1"/>
</dbReference>
<dbReference type="PROSITE" id="PS50043">
    <property type="entry name" value="HTH_LUXR_2"/>
    <property type="match status" value="1"/>
</dbReference>
<organism evidence="6 7">
    <name type="scientific">Streptomyces huasconensis</name>
    <dbReference type="NCBI Taxonomy" id="1854574"/>
    <lineage>
        <taxon>Bacteria</taxon>
        <taxon>Bacillati</taxon>
        <taxon>Actinomycetota</taxon>
        <taxon>Actinomycetes</taxon>
        <taxon>Kitasatosporales</taxon>
        <taxon>Streptomycetaceae</taxon>
        <taxon>Streptomyces</taxon>
    </lineage>
</organism>
<dbReference type="InterPro" id="IPR039420">
    <property type="entry name" value="WalR-like"/>
</dbReference>
<dbReference type="InterPro" id="IPR058245">
    <property type="entry name" value="NreC/VraR/RcsB-like_REC"/>
</dbReference>
<dbReference type="PANTHER" id="PTHR43214:SF42">
    <property type="entry name" value="TRANSCRIPTIONAL REGULATORY PROTEIN DESR"/>
    <property type="match status" value="1"/>
</dbReference>
<evidence type="ECO:0000313" key="7">
    <source>
        <dbReference type="Proteomes" id="UP001553843"/>
    </source>
</evidence>
<evidence type="ECO:0000259" key="5">
    <source>
        <dbReference type="PROSITE" id="PS50110"/>
    </source>
</evidence>
<dbReference type="InterPro" id="IPR000792">
    <property type="entry name" value="Tscrpt_reg_LuxR_C"/>
</dbReference>
<reference evidence="6 7" key="1">
    <citation type="submission" date="2024-06" db="EMBL/GenBank/DDBJ databases">
        <title>The Natural Products Discovery Center: Release of the First 8490 Sequenced Strains for Exploring Actinobacteria Biosynthetic Diversity.</title>
        <authorList>
            <person name="Kalkreuter E."/>
            <person name="Kautsar S.A."/>
            <person name="Yang D."/>
            <person name="Bader C.D."/>
            <person name="Teijaro C.N."/>
            <person name="Fluegel L."/>
            <person name="Davis C.M."/>
            <person name="Simpson J.R."/>
            <person name="Lauterbach L."/>
            <person name="Steele A.D."/>
            <person name="Gui C."/>
            <person name="Meng S."/>
            <person name="Li G."/>
            <person name="Viehrig K."/>
            <person name="Ye F."/>
            <person name="Su P."/>
            <person name="Kiefer A.F."/>
            <person name="Nichols A."/>
            <person name="Cepeda A.J."/>
            <person name="Yan W."/>
            <person name="Fan B."/>
            <person name="Jiang Y."/>
            <person name="Adhikari A."/>
            <person name="Zheng C.-J."/>
            <person name="Schuster L."/>
            <person name="Cowan T.M."/>
            <person name="Smanski M.J."/>
            <person name="Chevrette M.G."/>
            <person name="De Carvalho L.P.S."/>
            <person name="Shen B."/>
        </authorList>
    </citation>
    <scope>NUCLEOTIDE SEQUENCE [LARGE SCALE GENOMIC DNA]</scope>
    <source>
        <strain evidence="6 7">NPDC047833</strain>
    </source>
</reference>
<keyword evidence="2" id="KW-0238">DNA-binding</keyword>
<dbReference type="SMART" id="SM00421">
    <property type="entry name" value="HTH_LUXR"/>
    <property type="match status" value="1"/>
</dbReference>
<evidence type="ECO:0000256" key="2">
    <source>
        <dbReference type="ARBA" id="ARBA00023125"/>
    </source>
</evidence>
<dbReference type="InterPro" id="IPR001789">
    <property type="entry name" value="Sig_transdc_resp-reg_receiver"/>
</dbReference>
<evidence type="ECO:0000313" key="6">
    <source>
        <dbReference type="EMBL" id="MEW2366006.1"/>
    </source>
</evidence>
<dbReference type="SMART" id="SM00448">
    <property type="entry name" value="REC"/>
    <property type="match status" value="1"/>
</dbReference>
<dbReference type="SUPFAM" id="SSF52172">
    <property type="entry name" value="CheY-like"/>
    <property type="match status" value="1"/>
</dbReference>